<accession>A0ABW3NXS4</accession>
<gene>
    <name evidence="1" type="ORF">ACFQ24_06800</name>
</gene>
<evidence type="ECO:0000313" key="1">
    <source>
        <dbReference type="EMBL" id="MFD1104579.1"/>
    </source>
</evidence>
<name>A0ABW3NXS4_9SPHN</name>
<evidence type="ECO:0008006" key="3">
    <source>
        <dbReference type="Google" id="ProtNLM"/>
    </source>
</evidence>
<dbReference type="Proteomes" id="UP001597203">
    <property type="component" value="Unassembled WGS sequence"/>
</dbReference>
<organism evidence="1 2">
    <name type="scientific">Sphingobium olei</name>
    <dbReference type="NCBI Taxonomy" id="420955"/>
    <lineage>
        <taxon>Bacteria</taxon>
        <taxon>Pseudomonadati</taxon>
        <taxon>Pseudomonadota</taxon>
        <taxon>Alphaproteobacteria</taxon>
        <taxon>Sphingomonadales</taxon>
        <taxon>Sphingomonadaceae</taxon>
        <taxon>Sphingobium</taxon>
    </lineage>
</organism>
<reference evidence="2" key="1">
    <citation type="journal article" date="2019" name="Int. J. Syst. Evol. Microbiol.">
        <title>The Global Catalogue of Microorganisms (GCM) 10K type strain sequencing project: providing services to taxonomists for standard genome sequencing and annotation.</title>
        <authorList>
            <consortium name="The Broad Institute Genomics Platform"/>
            <consortium name="The Broad Institute Genome Sequencing Center for Infectious Disease"/>
            <person name="Wu L."/>
            <person name="Ma J."/>
        </authorList>
    </citation>
    <scope>NUCLEOTIDE SEQUENCE [LARGE SCALE GENOMIC DNA]</scope>
    <source>
        <strain evidence="2">CCUG 54329</strain>
    </source>
</reference>
<comment type="caution">
    <text evidence="1">The sequence shown here is derived from an EMBL/GenBank/DDBJ whole genome shotgun (WGS) entry which is preliminary data.</text>
</comment>
<protein>
    <recommendedName>
        <fullName evidence="3">GNAT family N-acetyltransferase</fullName>
    </recommendedName>
</protein>
<dbReference type="EMBL" id="JBHTLS010000106">
    <property type="protein sequence ID" value="MFD1104579.1"/>
    <property type="molecule type" value="Genomic_DNA"/>
</dbReference>
<sequence>MATALVADPPGWAEYLRFRGGFLSLLDPRKYTAAWLDGEVWSGRIILFSGADSAILVRVKPYPTGFLSLEGEAATGNLSEIVGHLIPQAIAFGRSIGCGEAVIESRSGWAKVMRKHGWQLHQQRLTLDL</sequence>
<keyword evidence="2" id="KW-1185">Reference proteome</keyword>
<evidence type="ECO:0000313" key="2">
    <source>
        <dbReference type="Proteomes" id="UP001597203"/>
    </source>
</evidence>
<proteinExistence type="predicted"/>
<dbReference type="RefSeq" id="WP_380909951.1">
    <property type="nucleotide sequence ID" value="NZ_JBHTLS010000106.1"/>
</dbReference>